<dbReference type="PROSITE" id="PS50878">
    <property type="entry name" value="RT_POL"/>
    <property type="match status" value="1"/>
</dbReference>
<dbReference type="InterPro" id="IPR000477">
    <property type="entry name" value="RT_dom"/>
</dbReference>
<dbReference type="PANTHER" id="PTHR21301:SF10">
    <property type="entry name" value="REVERSE TRANSCRIPTASE DOMAIN-CONTAINING PROTEIN"/>
    <property type="match status" value="1"/>
</dbReference>
<protein>
    <recommendedName>
        <fullName evidence="2">Reverse transcriptase domain-containing protein</fullName>
    </recommendedName>
</protein>
<dbReference type="CDD" id="cd10442">
    <property type="entry name" value="GIY-YIG_PLEs"/>
    <property type="match status" value="1"/>
</dbReference>
<proteinExistence type="predicted"/>
<feature type="domain" description="Reverse transcriptase" evidence="2">
    <location>
        <begin position="335"/>
        <end position="588"/>
    </location>
</feature>
<reference evidence="3" key="3">
    <citation type="submission" date="2025-08" db="UniProtKB">
        <authorList>
            <consortium name="Ensembl"/>
        </authorList>
    </citation>
    <scope>IDENTIFICATION</scope>
</reference>
<accession>K7EXR3</accession>
<feature type="compositionally biased region" description="Low complexity" evidence="1">
    <location>
        <begin position="893"/>
        <end position="905"/>
    </location>
</feature>
<dbReference type="HOGENOM" id="CLU_016563_0_0_1"/>
<evidence type="ECO:0000259" key="2">
    <source>
        <dbReference type="PROSITE" id="PS50878"/>
    </source>
</evidence>
<reference evidence="4" key="2">
    <citation type="journal article" date="2013" name="Nat. Genet.">
        <title>The draft genomes of soft-shell turtle and green sea turtle yield insights into the development and evolution of the turtle-specific body plan.</title>
        <authorList>
            <person name="Wang Z."/>
            <person name="Pascual-Anaya J."/>
            <person name="Zadissa A."/>
            <person name="Li W."/>
            <person name="Niimura Y."/>
            <person name="Huang Z."/>
            <person name="Li C."/>
            <person name="White S."/>
            <person name="Xiong Z."/>
            <person name="Fang D."/>
            <person name="Wang B."/>
            <person name="Ming Y."/>
            <person name="Chen Y."/>
            <person name="Zheng Y."/>
            <person name="Kuraku S."/>
            <person name="Pignatelli M."/>
            <person name="Herrero J."/>
            <person name="Beal K."/>
            <person name="Nozawa M."/>
            <person name="Li Q."/>
            <person name="Wang J."/>
            <person name="Zhang H."/>
            <person name="Yu L."/>
            <person name="Shigenobu S."/>
            <person name="Wang J."/>
            <person name="Liu J."/>
            <person name="Flicek P."/>
            <person name="Searle S."/>
            <person name="Wang J."/>
            <person name="Kuratani S."/>
            <person name="Yin Y."/>
            <person name="Aken B."/>
            <person name="Zhang G."/>
            <person name="Irie N."/>
        </authorList>
    </citation>
    <scope>NUCLEOTIDE SEQUENCE [LARGE SCALE GENOMIC DNA]</scope>
    <source>
        <strain evidence="4">Daiwa-1</strain>
    </source>
</reference>
<keyword evidence="4" id="KW-1185">Reference proteome</keyword>
<feature type="region of interest" description="Disordered" evidence="1">
    <location>
        <begin position="206"/>
        <end position="228"/>
    </location>
</feature>
<dbReference type="AlphaFoldDB" id="K7EXR3"/>
<organism evidence="3 4">
    <name type="scientific">Pelodiscus sinensis</name>
    <name type="common">Chinese softshell turtle</name>
    <name type="synonym">Trionyx sinensis</name>
    <dbReference type="NCBI Taxonomy" id="13735"/>
    <lineage>
        <taxon>Eukaryota</taxon>
        <taxon>Metazoa</taxon>
        <taxon>Chordata</taxon>
        <taxon>Craniata</taxon>
        <taxon>Vertebrata</taxon>
        <taxon>Euteleostomi</taxon>
        <taxon>Archelosauria</taxon>
        <taxon>Testudinata</taxon>
        <taxon>Testudines</taxon>
        <taxon>Cryptodira</taxon>
        <taxon>Trionychia</taxon>
        <taxon>Trionychidae</taxon>
        <taxon>Pelodiscus</taxon>
    </lineage>
</organism>
<name>K7EXR3_PELSI</name>
<evidence type="ECO:0000313" key="4">
    <source>
        <dbReference type="Proteomes" id="UP000007267"/>
    </source>
</evidence>
<reference evidence="4" key="1">
    <citation type="submission" date="2011-10" db="EMBL/GenBank/DDBJ databases">
        <authorList>
            <consortium name="Soft-shell Turtle Genome Consortium"/>
        </authorList>
    </citation>
    <scope>NUCLEOTIDE SEQUENCE [LARGE SCALE GENOMIC DNA]</scope>
    <source>
        <strain evidence="4">Daiwa-1</strain>
    </source>
</reference>
<evidence type="ECO:0000256" key="1">
    <source>
        <dbReference type="SAM" id="MobiDB-lite"/>
    </source>
</evidence>
<dbReference type="Ensembl" id="ENSPSIT00000000573.1">
    <property type="protein sequence ID" value="ENSPSIP00000000573.1"/>
    <property type="gene ID" value="ENSPSIG00000000574.1"/>
</dbReference>
<dbReference type="Proteomes" id="UP000007267">
    <property type="component" value="Unassembled WGS sequence"/>
</dbReference>
<dbReference type="InterPro" id="IPR043502">
    <property type="entry name" value="DNA/RNA_pol_sf"/>
</dbReference>
<sequence length="905" mass="103179">MQGTAFSRMEWKSINLMKKLAQVQTDIIFLSKCKRMDIIPNGLKVKNPLLSTYCTDYSERLCHILSKKLRNHLISILYSKQENIKKELSNLESLIKHQPSAQMDFTKTRQEIYITHFTSLQRKKDCKLSKILPATWGHNNGTPNSPSNIVNLSNYTLSSAEESVLSRGLSFCPATPTNMIQFCGDLEAYFRRLRLKEYFQHDTEQCTDTQIPSHQQHKKKNSTWTPPEGRNGSLDLYIECFRRRAQAEIVEKQHRLPGNLSRAERNAIHSLRNNSDIIIKEADKGGAVVIMNRPDYLKEAARQLSNTKFYRPLSSDPTKEYTKKLHHLLRTLPKQTQEQIDTPLEPRPGLFYLLPKIHKPGNPGRPIISGIGTLTEGLSGYVDSLLRPYATSTPSYLRDTTDFLRKLQCIGDLPENTILATMDVEALYTNIPHADGVQAVRNSIPDDATAQLVAELCEFILTHNYFRFGDNIYLQTSGTAMGTRMAPQYANIFMADLEQRFLSSRPLTPLLYLRYIDDIFIIWTHGKETLEEFHHDFNSFHPTINLSMDQSTREVHFLDTTIQISDGHINTTLYRKPTDRYTYLHASSFHPGHTTRSIVYSQALRYNRICSNPSDRDLHLQDLQQAFCKLRYPHEEVRRQIDRARRVPRSLLLRDKPKKETNRTPLAITYSPQLKPLQRIISDLQPILDNDPLLSQALGGRPVLAHRQPANLKHILTSNYTPHHNNSNSGTNPCNKPRCQLCPHIYTSNTITGPNQISHTVTGSFSCTSTNVIYAIMCQQCPTAICIGQTGQSLQKRINGHKSDIRNSNIQKPVGEHFNLPGHTIADLKVAILQHKNFRTRLQRETAELQFIFKFDTINSGLNKDCEWLANYKSSFSSLGMHTSRSATRRRASSSLIGSTSSSPA</sequence>
<dbReference type="Pfam" id="PF26215">
    <property type="entry name" value="HTH_animal"/>
    <property type="match status" value="1"/>
</dbReference>
<dbReference type="SUPFAM" id="SSF56672">
    <property type="entry name" value="DNA/RNA polymerases"/>
    <property type="match status" value="1"/>
</dbReference>
<dbReference type="InterPro" id="IPR058912">
    <property type="entry name" value="HTH_animal"/>
</dbReference>
<dbReference type="GeneTree" id="ENSGT00840000129931"/>
<dbReference type="EMBL" id="AGCU01105307">
    <property type="status" value="NOT_ANNOTATED_CDS"/>
    <property type="molecule type" value="Genomic_DNA"/>
</dbReference>
<evidence type="ECO:0000313" key="3">
    <source>
        <dbReference type="Ensembl" id="ENSPSIP00000000573.1"/>
    </source>
</evidence>
<reference evidence="3" key="4">
    <citation type="submission" date="2025-09" db="UniProtKB">
        <authorList>
            <consortium name="Ensembl"/>
        </authorList>
    </citation>
    <scope>IDENTIFICATION</scope>
</reference>
<dbReference type="PANTHER" id="PTHR21301">
    <property type="entry name" value="REVERSE TRANSCRIPTASE"/>
    <property type="match status" value="1"/>
</dbReference>
<feature type="region of interest" description="Disordered" evidence="1">
    <location>
        <begin position="881"/>
        <end position="905"/>
    </location>
</feature>
<dbReference type="Pfam" id="PF00078">
    <property type="entry name" value="RVT_1"/>
    <property type="match status" value="1"/>
</dbReference>
<dbReference type="OMA" id="ERICHHR"/>
<dbReference type="eggNOG" id="ENOG502RXU5">
    <property type="taxonomic scope" value="Eukaryota"/>
</dbReference>